<feature type="transmembrane region" description="Helical" evidence="7">
    <location>
        <begin position="238"/>
        <end position="261"/>
    </location>
</feature>
<dbReference type="EMBL" id="CADEPI010000026">
    <property type="protein sequence ID" value="CAB3366616.1"/>
    <property type="molecule type" value="Genomic_DNA"/>
</dbReference>
<dbReference type="OrthoDB" id="6493944at2759"/>
<dbReference type="GO" id="GO:0015141">
    <property type="term" value="F:succinate transmembrane transporter activity"/>
    <property type="evidence" value="ECO:0007669"/>
    <property type="project" value="TreeGrafter"/>
</dbReference>
<feature type="transmembrane region" description="Helical" evidence="7">
    <location>
        <begin position="12"/>
        <end position="32"/>
    </location>
</feature>
<evidence type="ECO:0000313" key="9">
    <source>
        <dbReference type="Proteomes" id="UP000494165"/>
    </source>
</evidence>
<dbReference type="AlphaFoldDB" id="A0A8S1CB32"/>
<name>A0A8S1CB32_9INSE</name>
<sequence>MKKPALLDWIRPHWRSIIIVLAPLLLMPLPIISPTKEARCGYVVLMMAIFWMTEALPLAVTSLFPVVFFPLFGVLSTEAVCIQYLKETNMMFIGGLVVAIAIEHCNLHKRIALKVLLLVGTSPRLLMLGFMLNTMFLSMWISNTACTAMMVPILQAVLNELKESKMMALRRNSSLRISTITSSRETVSENQEIAKNGKEDATIIHFQDTIPTQDVVTMKQVEEKLQREVDEKYYRDTICYYLAIAYAANIGGTGTITGTGTNLTFLGIFNSVFPNATGLNFATWMIFNVPMMLLNILMAWIWLQVMYMGLFRKKNSSNPDNSKSVRQLIASKYKELGPMSYHEANVLALFILLILLWFFRKPDFIPGWASLFPSVKIDDSTPAILVVIIMFILPSKLDFFKYFLDKDEKSKAIGQKRSASPSLIDWPTVQRKLPWGLVLMLGGGFAMAQAVKESGLSFWIGQQLVGLSVLPLWLVVTIICLIATFATEVSSNTAIANILLPVLAEMSKVVRQHPLYLMMPATLCCSYSFMLPVATPPNAIVADASKMKTIDMIKSGVVMNFLTVGALVVMFNTLGVIVYDLKDFPSWAEPAIIANTTSVSKAIFAPSFNHSSVLSL</sequence>
<comment type="subcellular location">
    <subcellularLocation>
        <location evidence="1">Membrane</location>
        <topology evidence="1">Multi-pass membrane protein</topology>
    </subcellularLocation>
</comment>
<comment type="similarity">
    <text evidence="2">Belongs to the SLC13A/DASS transporter (TC 2.A.47) family. NADC subfamily.</text>
</comment>
<evidence type="ECO:0000256" key="2">
    <source>
        <dbReference type="ARBA" id="ARBA00006772"/>
    </source>
</evidence>
<reference evidence="8 9" key="1">
    <citation type="submission" date="2020-04" db="EMBL/GenBank/DDBJ databases">
        <authorList>
            <person name="Alioto T."/>
            <person name="Alioto T."/>
            <person name="Gomez Garrido J."/>
        </authorList>
    </citation>
    <scope>NUCLEOTIDE SEQUENCE [LARGE SCALE GENOMIC DNA]</scope>
</reference>
<comment type="caution">
    <text evidence="8">The sequence shown here is derived from an EMBL/GenBank/DDBJ whole genome shotgun (WGS) entry which is preliminary data.</text>
</comment>
<dbReference type="GO" id="GO:0005886">
    <property type="term" value="C:plasma membrane"/>
    <property type="evidence" value="ECO:0007669"/>
    <property type="project" value="TreeGrafter"/>
</dbReference>
<feature type="transmembrane region" description="Helical" evidence="7">
    <location>
        <begin position="341"/>
        <end position="360"/>
    </location>
</feature>
<dbReference type="InterPro" id="IPR031312">
    <property type="entry name" value="Na/sul_symport_CS"/>
</dbReference>
<proteinExistence type="inferred from homology"/>
<dbReference type="GO" id="GO:0015137">
    <property type="term" value="F:citrate transmembrane transporter activity"/>
    <property type="evidence" value="ECO:0007669"/>
    <property type="project" value="TreeGrafter"/>
</dbReference>
<feature type="transmembrane region" description="Helical" evidence="7">
    <location>
        <begin position="137"/>
        <end position="158"/>
    </location>
</feature>
<keyword evidence="9" id="KW-1185">Reference proteome</keyword>
<evidence type="ECO:0000256" key="7">
    <source>
        <dbReference type="SAM" id="Phobius"/>
    </source>
</evidence>
<feature type="transmembrane region" description="Helical" evidence="7">
    <location>
        <begin position="380"/>
        <end position="399"/>
    </location>
</feature>
<keyword evidence="4 7" id="KW-0812">Transmembrane</keyword>
<gene>
    <name evidence="8" type="ORF">CLODIP_2_CD15914</name>
</gene>
<dbReference type="Proteomes" id="UP000494165">
    <property type="component" value="Unassembled WGS sequence"/>
</dbReference>
<accession>A0A8S1CB32</accession>
<evidence type="ECO:0000256" key="4">
    <source>
        <dbReference type="ARBA" id="ARBA00022692"/>
    </source>
</evidence>
<feature type="transmembrane region" description="Helical" evidence="7">
    <location>
        <begin position="84"/>
        <end position="102"/>
    </location>
</feature>
<evidence type="ECO:0000256" key="5">
    <source>
        <dbReference type="ARBA" id="ARBA00022989"/>
    </source>
</evidence>
<evidence type="ECO:0000313" key="8">
    <source>
        <dbReference type="EMBL" id="CAB3366616.1"/>
    </source>
</evidence>
<dbReference type="InterPro" id="IPR001898">
    <property type="entry name" value="SLC13A/DASS"/>
</dbReference>
<protein>
    <recommendedName>
        <fullName evidence="10">Citrate transporter-like domain-containing protein</fullName>
    </recommendedName>
</protein>
<dbReference type="PROSITE" id="PS01271">
    <property type="entry name" value="NA_SULFATE"/>
    <property type="match status" value="1"/>
</dbReference>
<keyword evidence="6 7" id="KW-0472">Membrane</keyword>
<dbReference type="PANTHER" id="PTHR10283:SF82">
    <property type="entry name" value="SOLUTE CARRIER FAMILY 13 MEMBER 2"/>
    <property type="match status" value="1"/>
</dbReference>
<feature type="transmembrane region" description="Helical" evidence="7">
    <location>
        <begin position="281"/>
        <end position="303"/>
    </location>
</feature>
<evidence type="ECO:0008006" key="10">
    <source>
        <dbReference type="Google" id="ProtNLM"/>
    </source>
</evidence>
<evidence type="ECO:0000256" key="6">
    <source>
        <dbReference type="ARBA" id="ARBA00023136"/>
    </source>
</evidence>
<keyword evidence="5 7" id="KW-1133">Transmembrane helix</keyword>
<feature type="transmembrane region" description="Helical" evidence="7">
    <location>
        <begin position="471"/>
        <end position="503"/>
    </location>
</feature>
<evidence type="ECO:0000256" key="3">
    <source>
        <dbReference type="ARBA" id="ARBA00022448"/>
    </source>
</evidence>
<feature type="transmembrane region" description="Helical" evidence="7">
    <location>
        <begin position="555"/>
        <end position="579"/>
    </location>
</feature>
<keyword evidence="3" id="KW-0813">Transport</keyword>
<feature type="transmembrane region" description="Helical" evidence="7">
    <location>
        <begin position="433"/>
        <end position="451"/>
    </location>
</feature>
<feature type="transmembrane region" description="Helical" evidence="7">
    <location>
        <begin position="44"/>
        <end position="72"/>
    </location>
</feature>
<dbReference type="PANTHER" id="PTHR10283">
    <property type="entry name" value="SOLUTE CARRIER FAMILY 13 MEMBER"/>
    <property type="match status" value="1"/>
</dbReference>
<organism evidence="8 9">
    <name type="scientific">Cloeon dipterum</name>
    <dbReference type="NCBI Taxonomy" id="197152"/>
    <lineage>
        <taxon>Eukaryota</taxon>
        <taxon>Metazoa</taxon>
        <taxon>Ecdysozoa</taxon>
        <taxon>Arthropoda</taxon>
        <taxon>Hexapoda</taxon>
        <taxon>Insecta</taxon>
        <taxon>Pterygota</taxon>
        <taxon>Palaeoptera</taxon>
        <taxon>Ephemeroptera</taxon>
        <taxon>Pisciforma</taxon>
        <taxon>Baetidae</taxon>
        <taxon>Cloeon</taxon>
    </lineage>
</organism>
<dbReference type="Pfam" id="PF00939">
    <property type="entry name" value="Na_sulph_symp"/>
    <property type="match status" value="1"/>
</dbReference>
<evidence type="ECO:0000256" key="1">
    <source>
        <dbReference type="ARBA" id="ARBA00004141"/>
    </source>
</evidence>